<proteinExistence type="predicted"/>
<feature type="region of interest" description="Disordered" evidence="2">
    <location>
        <begin position="71"/>
        <end position="106"/>
    </location>
</feature>
<protein>
    <submittedName>
        <fullName evidence="3">Uncharacterized protein</fullName>
    </submittedName>
</protein>
<feature type="region of interest" description="Disordered" evidence="2">
    <location>
        <begin position="309"/>
        <end position="349"/>
    </location>
</feature>
<dbReference type="EMBL" id="CYKH01001793">
    <property type="protein sequence ID" value="CUG90104.1"/>
    <property type="molecule type" value="Genomic_DNA"/>
</dbReference>
<evidence type="ECO:0000256" key="2">
    <source>
        <dbReference type="SAM" id="MobiDB-lite"/>
    </source>
</evidence>
<organism evidence="3 4">
    <name type="scientific">Bodo saltans</name>
    <name type="common">Flagellated protozoan</name>
    <dbReference type="NCBI Taxonomy" id="75058"/>
    <lineage>
        <taxon>Eukaryota</taxon>
        <taxon>Discoba</taxon>
        <taxon>Euglenozoa</taxon>
        <taxon>Kinetoplastea</taxon>
        <taxon>Metakinetoplastina</taxon>
        <taxon>Eubodonida</taxon>
        <taxon>Bodonidae</taxon>
        <taxon>Bodo</taxon>
    </lineage>
</organism>
<feature type="coiled-coil region" evidence="1">
    <location>
        <begin position="163"/>
        <end position="190"/>
    </location>
</feature>
<feature type="region of interest" description="Disordered" evidence="2">
    <location>
        <begin position="373"/>
        <end position="431"/>
    </location>
</feature>
<sequence length="530" mass="57005">MRRASTVRILDDVHTAKVGGSTVKPSTTAATSSPTSLGAFFNSGTFGTDGHEDSSASWSPQRRRSVALIHESQSPTAVPAPTALPSSSSSSALIRTSSRPKPSVGQRVEVNDVSALVSLVAQRHAVIKDRDKLLALSDVASLLLTEGPLLPRARDNIALSNKREVLMEELAEHRINVQSLQHLANVANEEHERLLTVNDSLLAMVKRKDDLHAQTTQQFYIAGTMDAEANETLMKLEGRRRTLLGFASAMKRDVERIIGGEEVGGGPSKTTSPHGKNNKLKETLMKLEGRRRTLLGFASAMKRDVERIIGGEEVGGGPSKTTSPHGKNNKLGKTLLKKTVSPPPSAAEQHHNVSAAILAGGLTAKLRPTMHGDGWTTTVDDNGNRKKLAPSSRLSQDVAPKTPLLQNAPSSSKKQNDGGEKNQQQRGGKDDVERRLFELRLSGHELLSQLEVVITNALDCGSDVVGGVEGAMRTAQELRAVLTDPTDGRGSLWLFSSCTKPTCLVSREKLRKLLPTSATTMSKSPSRRSP</sequence>
<name>A0A0S4JET8_BODSA</name>
<dbReference type="VEuPathDB" id="TriTrypDB:BSAL_25020"/>
<dbReference type="Proteomes" id="UP000051952">
    <property type="component" value="Unassembled WGS sequence"/>
</dbReference>
<keyword evidence="1" id="KW-0175">Coiled coil</keyword>
<keyword evidence="4" id="KW-1185">Reference proteome</keyword>
<feature type="compositionally biased region" description="Low complexity" evidence="2">
    <location>
        <begin position="74"/>
        <end position="100"/>
    </location>
</feature>
<reference evidence="4" key="1">
    <citation type="submission" date="2015-09" db="EMBL/GenBank/DDBJ databases">
        <authorList>
            <consortium name="Pathogen Informatics"/>
        </authorList>
    </citation>
    <scope>NUCLEOTIDE SEQUENCE [LARGE SCALE GENOMIC DNA]</scope>
    <source>
        <strain evidence="4">Lake Konstanz</strain>
    </source>
</reference>
<evidence type="ECO:0000313" key="3">
    <source>
        <dbReference type="EMBL" id="CUG90104.1"/>
    </source>
</evidence>
<evidence type="ECO:0000313" key="4">
    <source>
        <dbReference type="Proteomes" id="UP000051952"/>
    </source>
</evidence>
<feature type="compositionally biased region" description="Low complexity" evidence="2">
    <location>
        <begin position="329"/>
        <end position="339"/>
    </location>
</feature>
<accession>A0A0S4JET8</accession>
<dbReference type="AlphaFoldDB" id="A0A0S4JET8"/>
<feature type="compositionally biased region" description="Polar residues" evidence="2">
    <location>
        <begin position="404"/>
        <end position="413"/>
    </location>
</feature>
<gene>
    <name evidence="3" type="ORF">BSAL_25020</name>
</gene>
<evidence type="ECO:0000256" key="1">
    <source>
        <dbReference type="SAM" id="Coils"/>
    </source>
</evidence>